<comment type="caution">
    <text evidence="7">The sequence shown here is derived from an EMBL/GenBank/DDBJ whole genome shotgun (WGS) entry which is preliminary data.</text>
</comment>
<dbReference type="CDD" id="cd00610">
    <property type="entry name" value="OAT_like"/>
    <property type="match status" value="1"/>
</dbReference>
<sequence length="440" mass="47892">MSSVSKLAQFGKKHIAHGIGRSTELVIEKAKGTYVYTAEGKKYLDLTTGIGVTNTGHCHPTVVKAVQEQAANMSHGQVNIFYQKPMLELIDGLLPRMPSPKLDTFFFWNSGSEAVEAAVKVARHATKKQNIIVFQGSYHGRTFGTMALTTSKTIYSAGFSPLMPGVHVAPYPYFQQWSAHKADPEKFSPEWCGEEALHQLELLLKQRSDPQDTAAILIEPVQGEGGYVVPPKNFLEGLRKICDKHDILLICDEVQSGFGRTGKMFAVEHFDVVPDILVMAKGIASGYPLSAIVSRKDIMDKQPAGSMGGTYSGNAISCAAAKATLQVFDEEKLLDNCNVRSEQFFKGLREKIPALLPEGVTVDIRGKGLMIGIEFMGVPYGFANSVASAALKLDTILLTTSIYETLRLIPPLTITKEETDLALEKVVASVAAAIENLKKA</sequence>
<dbReference type="InterPro" id="IPR005814">
    <property type="entry name" value="Aminotrans_3"/>
</dbReference>
<dbReference type="InterPro" id="IPR050103">
    <property type="entry name" value="Class-III_PLP-dep_AT"/>
</dbReference>
<dbReference type="InterPro" id="IPR049704">
    <property type="entry name" value="Aminotrans_3_PPA_site"/>
</dbReference>
<evidence type="ECO:0000256" key="2">
    <source>
        <dbReference type="ARBA" id="ARBA00008954"/>
    </source>
</evidence>
<accession>A0A8H7RD49</accession>
<reference evidence="7" key="1">
    <citation type="submission" date="2020-12" db="EMBL/GenBank/DDBJ databases">
        <title>Metabolic potential, ecology and presence of endohyphal bacteria is reflected in genomic diversity of Mucoromycotina.</title>
        <authorList>
            <person name="Muszewska A."/>
            <person name="Okrasinska A."/>
            <person name="Steczkiewicz K."/>
            <person name="Drgas O."/>
            <person name="Orlowska M."/>
            <person name="Perlinska-Lenart U."/>
            <person name="Aleksandrzak-Piekarczyk T."/>
            <person name="Szatraj K."/>
            <person name="Zielenkiewicz U."/>
            <person name="Pilsyk S."/>
            <person name="Malc E."/>
            <person name="Mieczkowski P."/>
            <person name="Kruszewska J.S."/>
            <person name="Biernat P."/>
            <person name="Pawlowska J."/>
        </authorList>
    </citation>
    <scope>NUCLEOTIDE SEQUENCE</scope>
    <source>
        <strain evidence="7">CBS 226.32</strain>
    </source>
</reference>
<dbReference type="FunFam" id="3.40.640.10:FF:000013">
    <property type="entry name" value="4-aminobutyrate aminotransferase"/>
    <property type="match status" value="1"/>
</dbReference>
<dbReference type="Gene3D" id="3.90.1150.10">
    <property type="entry name" value="Aspartate Aminotransferase, domain 1"/>
    <property type="match status" value="1"/>
</dbReference>
<name>A0A8H7RD49_9FUNG</name>
<comment type="cofactor">
    <cofactor evidence="1">
        <name>pyridoxal 5'-phosphate</name>
        <dbReference type="ChEBI" id="CHEBI:597326"/>
    </cofactor>
</comment>
<dbReference type="Gene3D" id="3.40.640.10">
    <property type="entry name" value="Type I PLP-dependent aspartate aminotransferase-like (Major domain)"/>
    <property type="match status" value="1"/>
</dbReference>
<dbReference type="GO" id="GO:0042802">
    <property type="term" value="F:identical protein binding"/>
    <property type="evidence" value="ECO:0007669"/>
    <property type="project" value="TreeGrafter"/>
</dbReference>
<evidence type="ECO:0000313" key="8">
    <source>
        <dbReference type="Proteomes" id="UP000650833"/>
    </source>
</evidence>
<dbReference type="SUPFAM" id="SSF53383">
    <property type="entry name" value="PLP-dependent transferases"/>
    <property type="match status" value="1"/>
</dbReference>
<keyword evidence="4" id="KW-0808">Transferase</keyword>
<protein>
    <recommendedName>
        <fullName evidence="9">4-aminobutyrate aminotransferase</fullName>
    </recommendedName>
</protein>
<evidence type="ECO:0000313" key="7">
    <source>
        <dbReference type="EMBL" id="KAG2208787.1"/>
    </source>
</evidence>
<dbReference type="GO" id="GO:0030170">
    <property type="term" value="F:pyridoxal phosphate binding"/>
    <property type="evidence" value="ECO:0007669"/>
    <property type="project" value="InterPro"/>
</dbReference>
<dbReference type="PANTHER" id="PTHR11986">
    <property type="entry name" value="AMINOTRANSFERASE CLASS III"/>
    <property type="match status" value="1"/>
</dbReference>
<dbReference type="AlphaFoldDB" id="A0A8H7RD49"/>
<dbReference type="InterPro" id="IPR015421">
    <property type="entry name" value="PyrdxlP-dep_Trfase_major"/>
</dbReference>
<dbReference type="Pfam" id="PF00202">
    <property type="entry name" value="Aminotran_3"/>
    <property type="match status" value="1"/>
</dbReference>
<dbReference type="Proteomes" id="UP000650833">
    <property type="component" value="Unassembled WGS sequence"/>
</dbReference>
<dbReference type="InterPro" id="IPR015424">
    <property type="entry name" value="PyrdxlP-dep_Trfase"/>
</dbReference>
<proteinExistence type="inferred from homology"/>
<dbReference type="InterPro" id="IPR015422">
    <property type="entry name" value="PyrdxlP-dep_Trfase_small"/>
</dbReference>
<dbReference type="GO" id="GO:0008483">
    <property type="term" value="F:transaminase activity"/>
    <property type="evidence" value="ECO:0007669"/>
    <property type="project" value="UniProtKB-KW"/>
</dbReference>
<evidence type="ECO:0000256" key="1">
    <source>
        <dbReference type="ARBA" id="ARBA00001933"/>
    </source>
</evidence>
<dbReference type="PIRSF" id="PIRSF000521">
    <property type="entry name" value="Transaminase_4ab_Lys_Orn"/>
    <property type="match status" value="1"/>
</dbReference>
<evidence type="ECO:0000256" key="6">
    <source>
        <dbReference type="RuleBase" id="RU003560"/>
    </source>
</evidence>
<keyword evidence="5 6" id="KW-0663">Pyridoxal phosphate</keyword>
<gene>
    <name evidence="7" type="ORF">INT46_003048</name>
</gene>
<dbReference type="PANTHER" id="PTHR11986:SF58">
    <property type="entry name" value="LEUCINE_METHIONINE RACEMASE"/>
    <property type="match status" value="1"/>
</dbReference>
<evidence type="ECO:0000256" key="3">
    <source>
        <dbReference type="ARBA" id="ARBA00022576"/>
    </source>
</evidence>
<dbReference type="EMBL" id="JAEPRC010000108">
    <property type="protein sequence ID" value="KAG2208787.1"/>
    <property type="molecule type" value="Genomic_DNA"/>
</dbReference>
<dbReference type="OrthoDB" id="5419315at2759"/>
<comment type="similarity">
    <text evidence="2 6">Belongs to the class-III pyridoxal-phosphate-dependent aminotransferase family.</text>
</comment>
<organism evidence="7 8">
    <name type="scientific">Mucor plumbeus</name>
    <dbReference type="NCBI Taxonomy" id="97098"/>
    <lineage>
        <taxon>Eukaryota</taxon>
        <taxon>Fungi</taxon>
        <taxon>Fungi incertae sedis</taxon>
        <taxon>Mucoromycota</taxon>
        <taxon>Mucoromycotina</taxon>
        <taxon>Mucoromycetes</taxon>
        <taxon>Mucorales</taxon>
        <taxon>Mucorineae</taxon>
        <taxon>Mucoraceae</taxon>
        <taxon>Mucor</taxon>
    </lineage>
</organism>
<evidence type="ECO:0008006" key="9">
    <source>
        <dbReference type="Google" id="ProtNLM"/>
    </source>
</evidence>
<keyword evidence="3" id="KW-0032">Aminotransferase</keyword>
<evidence type="ECO:0000256" key="5">
    <source>
        <dbReference type="ARBA" id="ARBA00022898"/>
    </source>
</evidence>
<evidence type="ECO:0000256" key="4">
    <source>
        <dbReference type="ARBA" id="ARBA00022679"/>
    </source>
</evidence>
<dbReference type="PROSITE" id="PS00600">
    <property type="entry name" value="AA_TRANSFER_CLASS_3"/>
    <property type="match status" value="1"/>
</dbReference>
<keyword evidence="8" id="KW-1185">Reference proteome</keyword>